<gene>
    <name evidence="2" type="ORF">E2562_010371</name>
</gene>
<sequence length="96" mass="10834">MRVVRRWEALRSVRSPRLLPPPLSRRPSLLSTRSLHPHPTDSGEEEEVGAAGMSSGGRWHGWPWHRCWRRLGLTAHRSSRHPSLLSAASPAIVVSY</sequence>
<organism evidence="2 3">
    <name type="scientific">Oryza meyeriana var. granulata</name>
    <dbReference type="NCBI Taxonomy" id="110450"/>
    <lineage>
        <taxon>Eukaryota</taxon>
        <taxon>Viridiplantae</taxon>
        <taxon>Streptophyta</taxon>
        <taxon>Embryophyta</taxon>
        <taxon>Tracheophyta</taxon>
        <taxon>Spermatophyta</taxon>
        <taxon>Magnoliopsida</taxon>
        <taxon>Liliopsida</taxon>
        <taxon>Poales</taxon>
        <taxon>Poaceae</taxon>
        <taxon>BOP clade</taxon>
        <taxon>Oryzoideae</taxon>
        <taxon>Oryzeae</taxon>
        <taxon>Oryzinae</taxon>
        <taxon>Oryza</taxon>
        <taxon>Oryza meyeriana</taxon>
    </lineage>
</organism>
<protein>
    <submittedName>
        <fullName evidence="2">Uncharacterized protein</fullName>
    </submittedName>
</protein>
<dbReference type="AlphaFoldDB" id="A0A6G1F6F2"/>
<evidence type="ECO:0000313" key="2">
    <source>
        <dbReference type="EMBL" id="KAF0932470.1"/>
    </source>
</evidence>
<feature type="compositionally biased region" description="Low complexity" evidence="1">
    <location>
        <begin position="25"/>
        <end position="34"/>
    </location>
</feature>
<name>A0A6G1F6F2_9ORYZ</name>
<dbReference type="EMBL" id="SPHZ02000001">
    <property type="protein sequence ID" value="KAF0932470.1"/>
    <property type="molecule type" value="Genomic_DNA"/>
</dbReference>
<proteinExistence type="predicted"/>
<keyword evidence="3" id="KW-1185">Reference proteome</keyword>
<feature type="region of interest" description="Disordered" evidence="1">
    <location>
        <begin position="16"/>
        <end position="57"/>
    </location>
</feature>
<evidence type="ECO:0000256" key="1">
    <source>
        <dbReference type="SAM" id="MobiDB-lite"/>
    </source>
</evidence>
<dbReference type="Proteomes" id="UP000479710">
    <property type="component" value="Unassembled WGS sequence"/>
</dbReference>
<reference evidence="2 3" key="1">
    <citation type="submission" date="2019-11" db="EMBL/GenBank/DDBJ databases">
        <title>Whole genome sequence of Oryza granulata.</title>
        <authorList>
            <person name="Li W."/>
        </authorList>
    </citation>
    <scope>NUCLEOTIDE SEQUENCE [LARGE SCALE GENOMIC DNA]</scope>
    <source>
        <strain evidence="3">cv. Menghai</strain>
        <tissue evidence="2">Leaf</tissue>
    </source>
</reference>
<evidence type="ECO:0000313" key="3">
    <source>
        <dbReference type="Proteomes" id="UP000479710"/>
    </source>
</evidence>
<comment type="caution">
    <text evidence="2">The sequence shown here is derived from an EMBL/GenBank/DDBJ whole genome shotgun (WGS) entry which is preliminary data.</text>
</comment>
<accession>A0A6G1F6F2</accession>